<sequence length="139" mass="15390">MRSFRIPKQRLPDHLKHLRQGPSGRSNPDSTLGTPERTHHVVGAPATGGSDRLSELLPLILRAMVDERGDHPPEEPMVVRQAEILAALAPYHRPKSRFEGLMMRKLVGEGYLKPRGARDKSGLSDAYEITQKGKNLLAG</sequence>
<dbReference type="EMBL" id="FWWU01000010">
    <property type="protein sequence ID" value="SMB97094.1"/>
    <property type="molecule type" value="Genomic_DNA"/>
</dbReference>
<dbReference type="OrthoDB" id="71813at2"/>
<evidence type="ECO:0000256" key="1">
    <source>
        <dbReference type="SAM" id="MobiDB-lite"/>
    </source>
</evidence>
<evidence type="ECO:0000313" key="2">
    <source>
        <dbReference type="EMBL" id="SMB97094.1"/>
    </source>
</evidence>
<feature type="compositionally biased region" description="Polar residues" evidence="1">
    <location>
        <begin position="23"/>
        <end position="33"/>
    </location>
</feature>
<dbReference type="RefSeq" id="WP_139807148.1">
    <property type="nucleotide sequence ID" value="NZ_FWWU01000010.1"/>
</dbReference>
<evidence type="ECO:0000313" key="3">
    <source>
        <dbReference type="Proteomes" id="UP000192582"/>
    </source>
</evidence>
<reference evidence="2 3" key="1">
    <citation type="submission" date="2017-04" db="EMBL/GenBank/DDBJ databases">
        <authorList>
            <person name="Afonso C.L."/>
            <person name="Miller P.J."/>
            <person name="Scott M.A."/>
            <person name="Spackman E."/>
            <person name="Goraichik I."/>
            <person name="Dimitrov K.M."/>
            <person name="Suarez D.L."/>
            <person name="Swayne D.E."/>
        </authorList>
    </citation>
    <scope>NUCLEOTIDE SEQUENCE [LARGE SCALE GENOMIC DNA]</scope>
    <source>
        <strain evidence="2 3">KR-140</strain>
    </source>
</reference>
<name>A0A1W1VW41_9DEIO</name>
<gene>
    <name evidence="2" type="ORF">SAMN00790413_06337</name>
</gene>
<feature type="region of interest" description="Disordered" evidence="1">
    <location>
        <begin position="1"/>
        <end position="50"/>
    </location>
</feature>
<keyword evidence="3" id="KW-1185">Reference proteome</keyword>
<protein>
    <submittedName>
        <fullName evidence="2">Uncharacterized protein</fullName>
    </submittedName>
</protein>
<proteinExistence type="predicted"/>
<accession>A0A1W1VW41</accession>
<dbReference type="AlphaFoldDB" id="A0A1W1VW41"/>
<organism evidence="2 3">
    <name type="scientific">Deinococcus hopiensis KR-140</name>
    <dbReference type="NCBI Taxonomy" id="695939"/>
    <lineage>
        <taxon>Bacteria</taxon>
        <taxon>Thermotogati</taxon>
        <taxon>Deinococcota</taxon>
        <taxon>Deinococci</taxon>
        <taxon>Deinococcales</taxon>
        <taxon>Deinococcaceae</taxon>
        <taxon>Deinococcus</taxon>
    </lineage>
</organism>
<dbReference type="Proteomes" id="UP000192582">
    <property type="component" value="Unassembled WGS sequence"/>
</dbReference>